<organism evidence="1 2">
    <name type="scientific">Pleuronectes platessa</name>
    <name type="common">European plaice</name>
    <dbReference type="NCBI Taxonomy" id="8262"/>
    <lineage>
        <taxon>Eukaryota</taxon>
        <taxon>Metazoa</taxon>
        <taxon>Chordata</taxon>
        <taxon>Craniata</taxon>
        <taxon>Vertebrata</taxon>
        <taxon>Euteleostomi</taxon>
        <taxon>Actinopterygii</taxon>
        <taxon>Neopterygii</taxon>
        <taxon>Teleostei</taxon>
        <taxon>Neoteleostei</taxon>
        <taxon>Acanthomorphata</taxon>
        <taxon>Carangaria</taxon>
        <taxon>Pleuronectiformes</taxon>
        <taxon>Pleuronectoidei</taxon>
        <taxon>Pleuronectidae</taxon>
        <taxon>Pleuronectes</taxon>
    </lineage>
</organism>
<dbReference type="EMBL" id="CADEAL010000849">
    <property type="protein sequence ID" value="CAB1425979.1"/>
    <property type="molecule type" value="Genomic_DNA"/>
</dbReference>
<keyword evidence="2" id="KW-1185">Reference proteome</keyword>
<proteinExistence type="predicted"/>
<name>A0A9N7U6H5_PLEPL</name>
<protein>
    <submittedName>
        <fullName evidence="1">Uncharacterized protein</fullName>
    </submittedName>
</protein>
<evidence type="ECO:0000313" key="1">
    <source>
        <dbReference type="EMBL" id="CAB1425979.1"/>
    </source>
</evidence>
<gene>
    <name evidence="1" type="ORF">PLEPLA_LOCUS13913</name>
</gene>
<reference evidence="1" key="1">
    <citation type="submission" date="2020-03" db="EMBL/GenBank/DDBJ databases">
        <authorList>
            <person name="Weist P."/>
        </authorList>
    </citation>
    <scope>NUCLEOTIDE SEQUENCE</scope>
</reference>
<sequence length="145" mass="15793">MSHAVHASYVSHPKSSDTLLLWCSSARLHGSFHRLPRFLLNESAQCEGEGPGRELEGKDLGATLQQWPLGHGREQGEIPAAIAHNNYTAEPNPPRRLFVALETPEVWQATGCEVSNVQLGPTSTLPVRPAACVVSSWALIKAMYV</sequence>
<dbReference type="Proteomes" id="UP001153269">
    <property type="component" value="Unassembled WGS sequence"/>
</dbReference>
<evidence type="ECO:0000313" key="2">
    <source>
        <dbReference type="Proteomes" id="UP001153269"/>
    </source>
</evidence>
<comment type="caution">
    <text evidence="1">The sequence shown here is derived from an EMBL/GenBank/DDBJ whole genome shotgun (WGS) entry which is preliminary data.</text>
</comment>
<accession>A0A9N7U6H5</accession>
<dbReference type="AlphaFoldDB" id="A0A9N7U6H5"/>